<evidence type="ECO:0000256" key="1">
    <source>
        <dbReference type="SAM" id="MobiDB-lite"/>
    </source>
</evidence>
<dbReference type="RefSeq" id="WP_157774758.1">
    <property type="nucleotide sequence ID" value="NZ_CP022163.1"/>
</dbReference>
<accession>A0A250I8J0</accession>
<evidence type="ECO:0000313" key="2">
    <source>
        <dbReference type="EMBL" id="ATB27523.1"/>
    </source>
</evidence>
<gene>
    <name evidence="2" type="ORF">MEBOL_000966</name>
</gene>
<organism evidence="2 3">
    <name type="scientific">Melittangium boletus DSM 14713</name>
    <dbReference type="NCBI Taxonomy" id="1294270"/>
    <lineage>
        <taxon>Bacteria</taxon>
        <taxon>Pseudomonadati</taxon>
        <taxon>Myxococcota</taxon>
        <taxon>Myxococcia</taxon>
        <taxon>Myxococcales</taxon>
        <taxon>Cystobacterineae</taxon>
        <taxon>Archangiaceae</taxon>
        <taxon>Melittangium</taxon>
    </lineage>
</organism>
<evidence type="ECO:0000313" key="3">
    <source>
        <dbReference type="Proteomes" id="UP000217289"/>
    </source>
</evidence>
<proteinExistence type="predicted"/>
<name>A0A250I8J0_9BACT</name>
<keyword evidence="3" id="KW-1185">Reference proteome</keyword>
<protein>
    <submittedName>
        <fullName evidence="2">Uncharacterized protein</fullName>
    </submittedName>
</protein>
<dbReference type="KEGG" id="mbd:MEBOL_000966"/>
<dbReference type="EMBL" id="CP022163">
    <property type="protein sequence ID" value="ATB27523.1"/>
    <property type="molecule type" value="Genomic_DNA"/>
</dbReference>
<feature type="region of interest" description="Disordered" evidence="1">
    <location>
        <begin position="22"/>
        <end position="46"/>
    </location>
</feature>
<feature type="compositionally biased region" description="Basic and acidic residues" evidence="1">
    <location>
        <begin position="32"/>
        <end position="46"/>
    </location>
</feature>
<reference evidence="2 3" key="1">
    <citation type="submission" date="2017-06" db="EMBL/GenBank/DDBJ databases">
        <authorList>
            <person name="Kim H.J."/>
            <person name="Triplett B.A."/>
        </authorList>
    </citation>
    <scope>NUCLEOTIDE SEQUENCE [LARGE SCALE GENOMIC DNA]</scope>
    <source>
        <strain evidence="2 3">DSM 14713</strain>
    </source>
</reference>
<dbReference type="Proteomes" id="UP000217289">
    <property type="component" value="Chromosome"/>
</dbReference>
<dbReference type="AlphaFoldDB" id="A0A250I8J0"/>
<sequence>MSANDFVQSWENAVNKITEAAETEISNESTEETARETENLFEAARW</sequence>